<protein>
    <submittedName>
        <fullName evidence="2">Uncharacterized protein</fullName>
    </submittedName>
</protein>
<evidence type="ECO:0000256" key="1">
    <source>
        <dbReference type="SAM" id="MobiDB-lite"/>
    </source>
</evidence>
<evidence type="ECO:0000313" key="2">
    <source>
        <dbReference type="EMBL" id="OGG43733.1"/>
    </source>
</evidence>
<accession>A0A1F6C3U2</accession>
<dbReference type="EMBL" id="MFKP01000032">
    <property type="protein sequence ID" value="OGG43733.1"/>
    <property type="molecule type" value="Genomic_DNA"/>
</dbReference>
<comment type="caution">
    <text evidence="2">The sequence shown here is derived from an EMBL/GenBank/DDBJ whole genome shotgun (WGS) entry which is preliminary data.</text>
</comment>
<organism evidence="2 3">
    <name type="scientific">Candidatus Kaiserbacteria bacterium RIFCSPHIGHO2_01_FULL_48_10</name>
    <dbReference type="NCBI Taxonomy" id="1798476"/>
    <lineage>
        <taxon>Bacteria</taxon>
        <taxon>Candidatus Kaiseribacteriota</taxon>
    </lineage>
</organism>
<dbReference type="AlphaFoldDB" id="A0A1F6C3U2"/>
<dbReference type="Proteomes" id="UP000178249">
    <property type="component" value="Unassembled WGS sequence"/>
</dbReference>
<evidence type="ECO:0000313" key="3">
    <source>
        <dbReference type="Proteomes" id="UP000178249"/>
    </source>
</evidence>
<name>A0A1F6C3U2_9BACT</name>
<sequence>MPKKVEGGRANRQKTLDEDQVEHGKQALKEILKLKDHQLAAVMHLFPPHVLKRILCAIEETRVVKNDSYRQTAMIENDFVETLIGDTLVIRPRR</sequence>
<reference evidence="2 3" key="1">
    <citation type="journal article" date="2016" name="Nat. Commun.">
        <title>Thousands of microbial genomes shed light on interconnected biogeochemical processes in an aquifer system.</title>
        <authorList>
            <person name="Anantharaman K."/>
            <person name="Brown C.T."/>
            <person name="Hug L.A."/>
            <person name="Sharon I."/>
            <person name="Castelle C.J."/>
            <person name="Probst A.J."/>
            <person name="Thomas B.C."/>
            <person name="Singh A."/>
            <person name="Wilkins M.J."/>
            <person name="Karaoz U."/>
            <person name="Brodie E.L."/>
            <person name="Williams K.H."/>
            <person name="Hubbard S.S."/>
            <person name="Banfield J.F."/>
        </authorList>
    </citation>
    <scope>NUCLEOTIDE SEQUENCE [LARGE SCALE GENOMIC DNA]</scope>
</reference>
<proteinExistence type="predicted"/>
<gene>
    <name evidence="2" type="ORF">A2841_01575</name>
</gene>
<feature type="region of interest" description="Disordered" evidence="1">
    <location>
        <begin position="1"/>
        <end position="22"/>
    </location>
</feature>